<dbReference type="AlphaFoldDB" id="A0A836CFI9"/>
<proteinExistence type="predicted"/>
<dbReference type="Proteomes" id="UP000664859">
    <property type="component" value="Unassembled WGS sequence"/>
</dbReference>
<gene>
    <name evidence="1" type="ORF">JKP88DRAFT_244844</name>
</gene>
<protein>
    <submittedName>
        <fullName evidence="1">Uncharacterized protein</fullName>
    </submittedName>
</protein>
<organism evidence="1 2">
    <name type="scientific">Tribonema minus</name>
    <dbReference type="NCBI Taxonomy" id="303371"/>
    <lineage>
        <taxon>Eukaryota</taxon>
        <taxon>Sar</taxon>
        <taxon>Stramenopiles</taxon>
        <taxon>Ochrophyta</taxon>
        <taxon>PX clade</taxon>
        <taxon>Xanthophyceae</taxon>
        <taxon>Tribonematales</taxon>
        <taxon>Tribonemataceae</taxon>
        <taxon>Tribonema</taxon>
    </lineage>
</organism>
<evidence type="ECO:0000313" key="1">
    <source>
        <dbReference type="EMBL" id="KAG5183972.1"/>
    </source>
</evidence>
<dbReference type="EMBL" id="JAFCMP010000179">
    <property type="protein sequence ID" value="KAG5183972.1"/>
    <property type="molecule type" value="Genomic_DNA"/>
</dbReference>
<keyword evidence="2" id="KW-1185">Reference proteome</keyword>
<accession>A0A836CFI9</accession>
<sequence length="257" mass="29308">MEVTKTYDAVKIEETLRITLKGCAGATEVIYSEGHMDQDEIAYYDKVQRTGKTDRLLLPLYCGLRPIPTSLLCEEMRKRCEEHQNFVLEHRDSHYFYTADIIKAMCKAVKLHPGTVMAKITLTQCKECTVKEAMEAIASQELRNTMWSQVLQCIQDFASLGGFHCGETLLLDHFILSNGRVYMDVGTTCFDLSKFAYAPTPHEVYEYHVQVMMPQVRKFVSAECLQGLLQPGSEQKYKQMQELLPTLAPLGLTDKCR</sequence>
<reference evidence="1" key="1">
    <citation type="submission" date="2021-02" db="EMBL/GenBank/DDBJ databases">
        <title>First Annotated Genome of the Yellow-green Alga Tribonema minus.</title>
        <authorList>
            <person name="Mahan K.M."/>
        </authorList>
    </citation>
    <scope>NUCLEOTIDE SEQUENCE</scope>
    <source>
        <strain evidence="1">UTEX B ZZ1240</strain>
    </source>
</reference>
<name>A0A836CFI9_9STRA</name>
<comment type="caution">
    <text evidence="1">The sequence shown here is derived from an EMBL/GenBank/DDBJ whole genome shotgun (WGS) entry which is preliminary data.</text>
</comment>
<evidence type="ECO:0000313" key="2">
    <source>
        <dbReference type="Proteomes" id="UP000664859"/>
    </source>
</evidence>